<dbReference type="PANTHER" id="PTHR11502">
    <property type="entry name" value="40S RIBOSOMAL PROTEIN S6"/>
    <property type="match status" value="1"/>
</dbReference>
<dbReference type="eggNOG" id="KOG1646">
    <property type="taxonomic scope" value="Eukaryota"/>
</dbReference>
<dbReference type="InParanoid" id="W5JLN3"/>
<evidence type="ECO:0000313" key="9">
    <source>
        <dbReference type="EMBL" id="ETN64213.1"/>
    </source>
</evidence>
<feature type="compositionally biased region" description="Basic residues" evidence="7">
    <location>
        <begin position="598"/>
        <end position="607"/>
    </location>
</feature>
<accession>W5JLN3</accession>
<feature type="compositionally biased region" description="Acidic residues" evidence="7">
    <location>
        <begin position="64"/>
        <end position="73"/>
    </location>
</feature>
<dbReference type="SMART" id="SM01405">
    <property type="entry name" value="Ribosomal_S6e"/>
    <property type="match status" value="1"/>
</dbReference>
<feature type="region of interest" description="Disordered" evidence="7">
    <location>
        <begin position="330"/>
        <end position="384"/>
    </location>
</feature>
<dbReference type="AlphaFoldDB" id="W5JLN3"/>
<dbReference type="PROSITE" id="PS50157">
    <property type="entry name" value="ZINC_FINGER_C2H2_2"/>
    <property type="match status" value="1"/>
</dbReference>
<keyword evidence="6" id="KW-0479">Metal-binding</keyword>
<dbReference type="GO" id="GO:0003735">
    <property type="term" value="F:structural constituent of ribosome"/>
    <property type="evidence" value="ECO:0007669"/>
    <property type="project" value="InterPro"/>
</dbReference>
<dbReference type="InterPro" id="IPR018282">
    <property type="entry name" value="Ribosomal_eS6_CS"/>
</dbReference>
<dbReference type="GO" id="GO:0006412">
    <property type="term" value="P:translation"/>
    <property type="evidence" value="ECO:0007669"/>
    <property type="project" value="InterPro"/>
</dbReference>
<keyword evidence="6" id="KW-0862">Zinc</keyword>
<dbReference type="VEuPathDB" id="VectorBase:ADAC011177"/>
<dbReference type="HOGENOM" id="CLU_360656_0_0_1"/>
<feature type="compositionally biased region" description="Low complexity" evidence="7">
    <location>
        <begin position="708"/>
        <end position="726"/>
    </location>
</feature>
<dbReference type="InterPro" id="IPR001377">
    <property type="entry name" value="Ribosomal_eS6"/>
</dbReference>
<name>W5JLN3_ANODA</name>
<dbReference type="InterPro" id="IPR020924">
    <property type="entry name" value="Ribosomal_eS6_arc"/>
</dbReference>
<feature type="compositionally biased region" description="Basic residues" evidence="7">
    <location>
        <begin position="766"/>
        <end position="776"/>
    </location>
</feature>
<dbReference type="HAMAP" id="MF_00512">
    <property type="entry name" value="Ribosomal_eS6"/>
    <property type="match status" value="1"/>
</dbReference>
<evidence type="ECO:0000259" key="8">
    <source>
        <dbReference type="PROSITE" id="PS50157"/>
    </source>
</evidence>
<dbReference type="Gene3D" id="3.30.160.60">
    <property type="entry name" value="Classic Zinc Finger"/>
    <property type="match status" value="1"/>
</dbReference>
<evidence type="ECO:0000256" key="7">
    <source>
        <dbReference type="SAM" id="MobiDB-lite"/>
    </source>
</evidence>
<dbReference type="InterPro" id="IPR013087">
    <property type="entry name" value="Znf_C2H2_type"/>
</dbReference>
<dbReference type="OMA" id="PRFIACH"/>
<sequence>MATIMISPKKEIIVVTESVISSTTTTTQPDTRKSAVEELRAKVSQFLERERLIIEGKVPPLGSDAEDSDDGELLDPSAHRNQKGASNSIQQDCCEDSTFYQSDKYQCEWIGCQFQTGKHRKFMVHSERHAAKVDRDNDGFKCNWQLCDFSAKSKDDFVGHVHHHAYHTKLKMSGARLVASLNIPVCVYRSDNRNNIPNNTNYKCSWRDCRMRFNKIMDFGFHVDSHYSDLYAISTNARKKPPKCQWSGCKCKSIRKLCQAKIHAQKHTGPRFIACHNCGHTFIRRDLLIQHCLRRLALCNSSKSNYKCHEIGCSMEFIRKSTLERHIGTHYNRPTSDYDSKHLKRKHNVSSTPGKTSENDSNDEESASGGTPIRTVNSPKLNVSFPATGAQKTFDIPSDDHKLRNFFEKRMGTELVADFLGDEWKGYVVKIAGGNDKQGFPMKQGVLTATRVRLLLKKGHSCYRPRRTGERKRKSVRGCIVDQNLSALALIIVRKGEKDIPGLTDTQVPRRLGPKRANNIRKLYNLTKEDDVRQFVVKRPLPVKEGKKLRHKAPKIQRLITPVVLQRKRHRLLIKKRRSESRREAEAEYVRILALRRRQERVRRRSRLSSMRDSRSSITSESKDKKEVAVAKKKEATAKKEASKKETTTKKVAAPAKKEAGKKDAAKKDAGKKDAGKKEAPKKDAAKKETGKKEVKKTAGKKEEKKPAAAATASASSGKKAAASAKPEAKKAAAPKAEGKKPATEKKEAPKRKPESAKGEASAAKKEKKQQQPKKK</sequence>
<dbReference type="PROSITE" id="PS00578">
    <property type="entry name" value="RIBOSOMAL_S6E"/>
    <property type="match status" value="1"/>
</dbReference>
<dbReference type="Pfam" id="PF01092">
    <property type="entry name" value="Ribosomal_S6e"/>
    <property type="match status" value="1"/>
</dbReference>
<dbReference type="SMART" id="SM00355">
    <property type="entry name" value="ZnF_C2H2"/>
    <property type="match status" value="6"/>
</dbReference>
<feature type="region of interest" description="Disordered" evidence="7">
    <location>
        <begin position="598"/>
        <end position="776"/>
    </location>
</feature>
<evidence type="ECO:0000256" key="3">
    <source>
        <dbReference type="ARBA" id="ARBA00023274"/>
    </source>
</evidence>
<dbReference type="STRING" id="43151.W5JLN3"/>
<evidence type="ECO:0000256" key="1">
    <source>
        <dbReference type="ARBA" id="ARBA00009312"/>
    </source>
</evidence>
<feature type="compositionally biased region" description="Basic and acidic residues" evidence="7">
    <location>
        <begin position="610"/>
        <end position="649"/>
    </location>
</feature>
<evidence type="ECO:0000256" key="4">
    <source>
        <dbReference type="ARBA" id="ARBA00035278"/>
    </source>
</evidence>
<keyword evidence="6" id="KW-0863">Zinc-finger</keyword>
<dbReference type="eggNOG" id="KOG3608">
    <property type="taxonomic scope" value="Eukaryota"/>
</dbReference>
<evidence type="ECO:0000256" key="2">
    <source>
        <dbReference type="ARBA" id="ARBA00022980"/>
    </source>
</evidence>
<proteinExistence type="inferred from homology"/>
<reference evidence="9" key="3">
    <citation type="journal article" date="2013" name="Nucleic Acids Res.">
        <title>The genome of Anopheles darlingi, the main neotropical malaria vector.</title>
        <authorList>
            <person name="Marinotti O."/>
            <person name="Cerqueira G.C."/>
            <person name="de Almeida L.G."/>
            <person name="Ferro M.I."/>
            <person name="Loreto E.L."/>
            <person name="Zaha A."/>
            <person name="Teixeira S.M."/>
            <person name="Wespiser A.R."/>
            <person name="Almeida E Silva A."/>
            <person name="Schlindwein A.D."/>
            <person name="Pacheco A.C."/>
            <person name="Silva A.L."/>
            <person name="Graveley B.R."/>
            <person name="Walenz B.P."/>
            <person name="Lima Bde A."/>
            <person name="Ribeiro C.A."/>
            <person name="Nunes-Silva C.G."/>
            <person name="de Carvalho C.R."/>
            <person name="Soares C.M."/>
            <person name="de Menezes C.B."/>
            <person name="Matiolli C."/>
            <person name="Caffrey D."/>
            <person name="Araujo D.A."/>
            <person name="de Oliveira D.M."/>
            <person name="Golenbock D."/>
            <person name="Grisard E.C."/>
            <person name="Fantinatti-Garboggini F."/>
            <person name="de Carvalho F.M."/>
            <person name="Barcellos F.G."/>
            <person name="Prosdocimi F."/>
            <person name="May G."/>
            <person name="Azevedo Junior G.M."/>
            <person name="Guimaraes G.M."/>
            <person name="Goldman G.H."/>
            <person name="Padilha I.Q."/>
            <person name="Batista Jda S."/>
            <person name="Ferro J.A."/>
            <person name="Ribeiro J.M."/>
            <person name="Fietto J.L."/>
            <person name="Dabbas K.M."/>
            <person name="Cerdeira L."/>
            <person name="Agnez-Lima L.F."/>
            <person name="Brocchi M."/>
            <person name="de Carvalho M.O."/>
            <person name="Teixeira Mde M."/>
            <person name="Diniz Maia Mde M."/>
            <person name="Goldman M.H."/>
            <person name="Cruz Schneider M.P."/>
            <person name="Felipe M.S."/>
            <person name="Hungria M."/>
            <person name="Nicolas M.F."/>
            <person name="Pereira M."/>
            <person name="Montes M.A."/>
            <person name="Cantao M.E."/>
            <person name="Vincentz M."/>
            <person name="Rafael M.S."/>
            <person name="Silverman N."/>
            <person name="Stoco P.H."/>
            <person name="Souza R.C."/>
            <person name="Vicentini R."/>
            <person name="Gazzinelli R.T."/>
            <person name="Neves Rde O."/>
            <person name="Silva R."/>
            <person name="Astolfi-Filho S."/>
            <person name="Maciel T.E."/>
            <person name="Urmenyi T.P."/>
            <person name="Tadei W.P."/>
            <person name="Camargo E.P."/>
            <person name="de Vasconcelos A.T."/>
        </authorList>
    </citation>
    <scope>NUCLEOTIDE SEQUENCE</scope>
</reference>
<protein>
    <recommendedName>
        <fullName evidence="4">Small ribosomal subunit protein eS6</fullName>
    </recommendedName>
    <alternativeName>
        <fullName evidence="5">40S ribosomal protein S6</fullName>
    </alternativeName>
</protein>
<evidence type="ECO:0000256" key="5">
    <source>
        <dbReference type="ARBA" id="ARBA00035403"/>
    </source>
</evidence>
<gene>
    <name evidence="9" type="ORF">AND_004054</name>
</gene>
<feature type="compositionally biased region" description="Basic and acidic residues" evidence="7">
    <location>
        <begin position="656"/>
        <end position="707"/>
    </location>
</feature>
<comment type="caution">
    <text evidence="9">The sequence shown here is derived from an EMBL/GenBank/DDBJ whole genome shotgun (WGS) entry which is preliminary data.</text>
</comment>
<dbReference type="GO" id="GO:0005840">
    <property type="term" value="C:ribosome"/>
    <property type="evidence" value="ECO:0007669"/>
    <property type="project" value="UniProtKB-KW"/>
</dbReference>
<keyword evidence="2" id="KW-0689">Ribosomal protein</keyword>
<evidence type="ECO:0000256" key="6">
    <source>
        <dbReference type="PROSITE-ProRule" id="PRU00042"/>
    </source>
</evidence>
<dbReference type="PROSITE" id="PS00028">
    <property type="entry name" value="ZINC_FINGER_C2H2_1"/>
    <property type="match status" value="2"/>
</dbReference>
<feature type="compositionally biased region" description="Basic and acidic residues" evidence="7">
    <location>
        <begin position="727"/>
        <end position="758"/>
    </location>
</feature>
<organism evidence="9">
    <name type="scientific">Anopheles darlingi</name>
    <name type="common">Mosquito</name>
    <dbReference type="NCBI Taxonomy" id="43151"/>
    <lineage>
        <taxon>Eukaryota</taxon>
        <taxon>Metazoa</taxon>
        <taxon>Ecdysozoa</taxon>
        <taxon>Arthropoda</taxon>
        <taxon>Hexapoda</taxon>
        <taxon>Insecta</taxon>
        <taxon>Pterygota</taxon>
        <taxon>Neoptera</taxon>
        <taxon>Endopterygota</taxon>
        <taxon>Diptera</taxon>
        <taxon>Nematocera</taxon>
        <taxon>Culicoidea</taxon>
        <taxon>Culicidae</taxon>
        <taxon>Anophelinae</taxon>
        <taxon>Anopheles</taxon>
    </lineage>
</organism>
<dbReference type="VEuPathDB" id="VectorBase:ADAR2_011215"/>
<feature type="domain" description="C2H2-type" evidence="8">
    <location>
        <begin position="306"/>
        <end position="335"/>
    </location>
</feature>
<dbReference type="GO" id="GO:1990904">
    <property type="term" value="C:ribonucleoprotein complex"/>
    <property type="evidence" value="ECO:0007669"/>
    <property type="project" value="UniProtKB-KW"/>
</dbReference>
<keyword evidence="3" id="KW-0687">Ribonucleoprotein</keyword>
<dbReference type="Gene3D" id="1.20.5.2650">
    <property type="match status" value="1"/>
</dbReference>
<reference evidence="9" key="1">
    <citation type="journal article" date="2010" name="BMC Genomics">
        <title>Combination of measures distinguishes pre-miRNAs from other stem-loops in the genome of the newly sequenced Anopheles darlingi.</title>
        <authorList>
            <person name="Mendes N.D."/>
            <person name="Freitas A.T."/>
            <person name="Vasconcelos A.T."/>
            <person name="Sagot M.F."/>
        </authorList>
    </citation>
    <scope>NUCLEOTIDE SEQUENCE</scope>
</reference>
<feature type="region of interest" description="Disordered" evidence="7">
    <location>
        <begin position="57"/>
        <end position="87"/>
    </location>
</feature>
<dbReference type="EMBL" id="ADMH02001070">
    <property type="protein sequence ID" value="ETN64213.1"/>
    <property type="molecule type" value="Genomic_DNA"/>
</dbReference>
<comment type="similarity">
    <text evidence="1">Belongs to the eukaryotic ribosomal protein eS6 family.</text>
</comment>
<dbReference type="GO" id="GO:0008270">
    <property type="term" value="F:zinc ion binding"/>
    <property type="evidence" value="ECO:0007669"/>
    <property type="project" value="UniProtKB-KW"/>
</dbReference>
<reference evidence="9" key="2">
    <citation type="submission" date="2010-05" db="EMBL/GenBank/DDBJ databases">
        <authorList>
            <person name="Almeida L.G."/>
            <person name="Nicolas M.F."/>
            <person name="Souza R.C."/>
            <person name="Vasconcelos A.T.R."/>
        </authorList>
    </citation>
    <scope>NUCLEOTIDE SEQUENCE</scope>
</reference>